<evidence type="ECO:0000313" key="2">
    <source>
        <dbReference type="EMBL" id="QBB71209.1"/>
    </source>
</evidence>
<proteinExistence type="predicted"/>
<organism evidence="2 3">
    <name type="scientific">Pseudolysobacter antarcticus</name>
    <dbReference type="NCBI Taxonomy" id="2511995"/>
    <lineage>
        <taxon>Bacteria</taxon>
        <taxon>Pseudomonadati</taxon>
        <taxon>Pseudomonadota</taxon>
        <taxon>Gammaproteobacteria</taxon>
        <taxon>Lysobacterales</taxon>
        <taxon>Rhodanobacteraceae</taxon>
        <taxon>Pseudolysobacter</taxon>
    </lineage>
</organism>
<sequence length="206" mass="21960">MTARILLVLSLSGFFFASNAAHCATATLTVDTAASAVIAAAKGTEKITITINAGHVEIITTSVKLIGDKIGDKRYYHRGPGGPALVEVKSESAGFKLRAPDSKLLWKIKIGDDKIKVSDNEQNANAWAIKTDHADKAKIVDPAERPIGEVKFSKETGKTKLKDGDDVEQFVIEAGKFSAAYGVLLMSGIPRESALVIVAELMARGH</sequence>
<protein>
    <submittedName>
        <fullName evidence="2">Uncharacterized protein</fullName>
    </submittedName>
</protein>
<keyword evidence="1" id="KW-0732">Signal</keyword>
<dbReference type="AlphaFoldDB" id="A0A411HL04"/>
<dbReference type="EMBL" id="CP035704">
    <property type="protein sequence ID" value="QBB71209.1"/>
    <property type="molecule type" value="Genomic_DNA"/>
</dbReference>
<evidence type="ECO:0000256" key="1">
    <source>
        <dbReference type="SAM" id="SignalP"/>
    </source>
</evidence>
<name>A0A411HL04_9GAMM</name>
<feature type="chain" id="PRO_5019259612" evidence="1">
    <location>
        <begin position="21"/>
        <end position="206"/>
    </location>
</feature>
<evidence type="ECO:0000313" key="3">
    <source>
        <dbReference type="Proteomes" id="UP000291562"/>
    </source>
</evidence>
<keyword evidence="3" id="KW-1185">Reference proteome</keyword>
<dbReference type="OrthoDB" id="982465at2"/>
<dbReference type="RefSeq" id="WP_129833989.1">
    <property type="nucleotide sequence ID" value="NZ_CP035704.1"/>
</dbReference>
<dbReference type="Proteomes" id="UP000291562">
    <property type="component" value="Chromosome"/>
</dbReference>
<feature type="signal peptide" evidence="1">
    <location>
        <begin position="1"/>
        <end position="20"/>
    </location>
</feature>
<gene>
    <name evidence="2" type="ORF">ELE36_13070</name>
</gene>
<reference evidence="2 3" key="1">
    <citation type="submission" date="2019-01" db="EMBL/GenBank/DDBJ databases">
        <title>Pseudolysobacter antarctica gen. nov., sp. nov., isolated from Fildes Peninsula, Antarctica.</title>
        <authorList>
            <person name="Wei Z."/>
            <person name="Peng F."/>
        </authorList>
    </citation>
    <scope>NUCLEOTIDE SEQUENCE [LARGE SCALE GENOMIC DNA]</scope>
    <source>
        <strain evidence="2 3">AQ6-296</strain>
    </source>
</reference>
<dbReference type="KEGG" id="xbc:ELE36_13070"/>
<accession>A0A411HL04</accession>